<dbReference type="RefSeq" id="WP_201327067.1">
    <property type="nucleotide sequence ID" value="NZ_AP017470.1"/>
</dbReference>
<dbReference type="AlphaFoldDB" id="A0A7R6SZH7"/>
<evidence type="ECO:0000313" key="5">
    <source>
        <dbReference type="Proteomes" id="UP000595564"/>
    </source>
</evidence>
<dbReference type="PANTHER" id="PTHR46470:SF2">
    <property type="entry name" value="GLYCERALDEHYDE 3-PHOSPHATE PHOSPHATASE"/>
    <property type="match status" value="1"/>
</dbReference>
<dbReference type="SUPFAM" id="SSF56784">
    <property type="entry name" value="HAD-like"/>
    <property type="match status" value="1"/>
</dbReference>
<gene>
    <name evidence="4" type="ORF">TTHT_1244</name>
</gene>
<accession>A0A7R6SZH7</accession>
<keyword evidence="2" id="KW-0378">Hydrolase</keyword>
<keyword evidence="3" id="KW-0460">Magnesium</keyword>
<dbReference type="EMBL" id="AP017470">
    <property type="protein sequence ID" value="BBB32762.1"/>
    <property type="molecule type" value="Genomic_DNA"/>
</dbReference>
<dbReference type="GO" id="GO:0016791">
    <property type="term" value="F:phosphatase activity"/>
    <property type="evidence" value="ECO:0007669"/>
    <property type="project" value="TreeGrafter"/>
</dbReference>
<dbReference type="Gene3D" id="3.40.50.1000">
    <property type="entry name" value="HAD superfamily/HAD-like"/>
    <property type="match status" value="1"/>
</dbReference>
<evidence type="ECO:0000313" key="4">
    <source>
        <dbReference type="EMBL" id="BBB32762.1"/>
    </source>
</evidence>
<organism evidence="4 5">
    <name type="scientific">Thermotomaculum hydrothermale</name>
    <dbReference type="NCBI Taxonomy" id="981385"/>
    <lineage>
        <taxon>Bacteria</taxon>
        <taxon>Pseudomonadati</taxon>
        <taxon>Acidobacteriota</taxon>
        <taxon>Holophagae</taxon>
        <taxon>Thermotomaculales</taxon>
        <taxon>Thermotomaculaceae</taxon>
        <taxon>Thermotomaculum</taxon>
    </lineage>
</organism>
<evidence type="ECO:0000256" key="3">
    <source>
        <dbReference type="ARBA" id="ARBA00022842"/>
    </source>
</evidence>
<proteinExistence type="predicted"/>
<keyword evidence="1" id="KW-0479">Metal-binding</keyword>
<dbReference type="KEGG" id="thyd:TTHT_1244"/>
<dbReference type="InterPro" id="IPR023214">
    <property type="entry name" value="HAD_sf"/>
</dbReference>
<reference evidence="4 5" key="1">
    <citation type="journal article" date="2012" name="Extremophiles">
        <title>Thermotomaculum hydrothermale gen. nov., sp. nov., a novel heterotrophic thermophile within the phylum Acidobacteria from a deep-sea hydrothermal vent chimney in the Southern Okinawa Trough.</title>
        <authorList>
            <person name="Izumi H."/>
            <person name="Nunoura T."/>
            <person name="Miyazaki M."/>
            <person name="Mino S."/>
            <person name="Toki T."/>
            <person name="Takai K."/>
            <person name="Sako Y."/>
            <person name="Sawabe T."/>
            <person name="Nakagawa S."/>
        </authorList>
    </citation>
    <scope>NUCLEOTIDE SEQUENCE [LARGE SCALE GENOMIC DNA]</scope>
    <source>
        <strain evidence="4 5">AC55</strain>
    </source>
</reference>
<dbReference type="Proteomes" id="UP000595564">
    <property type="component" value="Chromosome"/>
</dbReference>
<dbReference type="Gene3D" id="1.10.150.240">
    <property type="entry name" value="Putative phosphatase, domain 2"/>
    <property type="match status" value="1"/>
</dbReference>
<sequence length="252" mass="29848">MLNFSDSHLEYPCSTRDTKSNKKQFEVVLIDADDTLWENYFYFEQARNTFLNFMEKQGFDRENVNYYLNHFDTKRLEEIGFGSNGFKKAMEFTLSQFYNESKKEIGTTELKLLEKIKTFIYNQPSIPYPGVKETLEYLKRKYKLILLTKGEEKEQLNKVERSGLSRFFNSSIVLNDKKEEHYRELIVSLKLNPEKTVMVGNSPKSDINPAVKAGMYGILIQRETQWEYEEEELIDSDRIIIIRSFKELKNVL</sequence>
<evidence type="ECO:0008006" key="6">
    <source>
        <dbReference type="Google" id="ProtNLM"/>
    </source>
</evidence>
<dbReference type="InterPro" id="IPR023198">
    <property type="entry name" value="PGP-like_dom2"/>
</dbReference>
<evidence type="ECO:0000256" key="2">
    <source>
        <dbReference type="ARBA" id="ARBA00022801"/>
    </source>
</evidence>
<name>A0A7R6SZH7_9BACT</name>
<dbReference type="SFLD" id="SFLDG01129">
    <property type="entry name" value="C1.5:_HAD__Beta-PGM__Phosphata"/>
    <property type="match status" value="1"/>
</dbReference>
<keyword evidence="5" id="KW-1185">Reference proteome</keyword>
<dbReference type="GO" id="GO:0046872">
    <property type="term" value="F:metal ion binding"/>
    <property type="evidence" value="ECO:0007669"/>
    <property type="project" value="UniProtKB-KW"/>
</dbReference>
<dbReference type="PANTHER" id="PTHR46470">
    <property type="entry name" value="N-ACYLNEURAMINATE-9-PHOSPHATASE"/>
    <property type="match status" value="1"/>
</dbReference>
<protein>
    <recommendedName>
        <fullName evidence="6">Haloacid dehalogenase domain protein hydrolase</fullName>
    </recommendedName>
</protein>
<evidence type="ECO:0000256" key="1">
    <source>
        <dbReference type="ARBA" id="ARBA00022723"/>
    </source>
</evidence>
<dbReference type="InterPro" id="IPR036412">
    <property type="entry name" value="HAD-like_sf"/>
</dbReference>
<dbReference type="Pfam" id="PF00702">
    <property type="entry name" value="Hydrolase"/>
    <property type="match status" value="1"/>
</dbReference>
<dbReference type="SFLD" id="SFLDS00003">
    <property type="entry name" value="Haloacid_Dehalogenase"/>
    <property type="match status" value="1"/>
</dbReference>
<dbReference type="InterPro" id="IPR051400">
    <property type="entry name" value="HAD-like_hydrolase"/>
</dbReference>